<keyword evidence="2" id="KW-1133">Transmembrane helix</keyword>
<feature type="region of interest" description="Disordered" evidence="1">
    <location>
        <begin position="1"/>
        <end position="26"/>
    </location>
</feature>
<feature type="transmembrane region" description="Helical" evidence="2">
    <location>
        <begin position="50"/>
        <end position="71"/>
    </location>
</feature>
<organism evidence="3 4">
    <name type="scientific">Solihabitans fulvus</name>
    <dbReference type="NCBI Taxonomy" id="1892852"/>
    <lineage>
        <taxon>Bacteria</taxon>
        <taxon>Bacillati</taxon>
        <taxon>Actinomycetota</taxon>
        <taxon>Actinomycetes</taxon>
        <taxon>Pseudonocardiales</taxon>
        <taxon>Pseudonocardiaceae</taxon>
        <taxon>Solihabitans</taxon>
    </lineage>
</organism>
<dbReference type="AlphaFoldDB" id="A0A5B2X1P9"/>
<keyword evidence="2" id="KW-0472">Membrane</keyword>
<evidence type="ECO:0000256" key="1">
    <source>
        <dbReference type="SAM" id="MobiDB-lite"/>
    </source>
</evidence>
<comment type="caution">
    <text evidence="3">The sequence shown here is derived from an EMBL/GenBank/DDBJ whole genome shotgun (WGS) entry which is preliminary data.</text>
</comment>
<dbReference type="OrthoDB" id="3575975at2"/>
<keyword evidence="4" id="KW-1185">Reference proteome</keyword>
<name>A0A5B2X1P9_9PSEU</name>
<evidence type="ECO:0000313" key="3">
    <source>
        <dbReference type="EMBL" id="KAA2257134.1"/>
    </source>
</evidence>
<dbReference type="Proteomes" id="UP000323454">
    <property type="component" value="Unassembled WGS sequence"/>
</dbReference>
<proteinExistence type="predicted"/>
<keyword evidence="2" id="KW-0812">Transmembrane</keyword>
<gene>
    <name evidence="3" type="ORF">F0L68_25510</name>
</gene>
<evidence type="ECO:0000256" key="2">
    <source>
        <dbReference type="SAM" id="Phobius"/>
    </source>
</evidence>
<evidence type="ECO:0000313" key="4">
    <source>
        <dbReference type="Proteomes" id="UP000323454"/>
    </source>
</evidence>
<reference evidence="3 4" key="2">
    <citation type="submission" date="2019-09" db="EMBL/GenBank/DDBJ databases">
        <authorList>
            <person name="Jin C."/>
        </authorList>
    </citation>
    <scope>NUCLEOTIDE SEQUENCE [LARGE SCALE GENOMIC DNA]</scope>
    <source>
        <strain evidence="3 4">AN110305</strain>
    </source>
</reference>
<accession>A0A5B2X1P9</accession>
<sequence length="172" mass="18009">MRFQDPELTKPREPTLAEKRARLRAEEEQEQAAVVEQAAADRKGKVRRRVMIGSGVTVGVVALIAVGYAAASPNEVTAKCTASGDKVAEDNYCDPDFVNSHGGHITNGVIFWPVGSPYGQYHYYYGGTGSIGQTAVGGSTTKPDGATIKTNSGKTIERGGFGIKSGGKSGGS</sequence>
<reference evidence="3 4" key="1">
    <citation type="submission" date="2019-09" db="EMBL/GenBank/DDBJ databases">
        <title>Goodfellowia gen. nov., a new genus of the Pseudonocardineae related to Actinoalloteichus, containing Goodfellowia coeruleoviolacea gen. nov., comb. nov. gen. nov., comb. nov.</title>
        <authorList>
            <person name="Labeda D."/>
        </authorList>
    </citation>
    <scope>NUCLEOTIDE SEQUENCE [LARGE SCALE GENOMIC DNA]</scope>
    <source>
        <strain evidence="3 4">AN110305</strain>
    </source>
</reference>
<protein>
    <submittedName>
        <fullName evidence="3">Uncharacterized protein</fullName>
    </submittedName>
</protein>
<dbReference type="EMBL" id="VUOB01000047">
    <property type="protein sequence ID" value="KAA2257134.1"/>
    <property type="molecule type" value="Genomic_DNA"/>
</dbReference>